<keyword evidence="2" id="KW-1185">Reference proteome</keyword>
<sequence length="49" mass="5629">MAVFTLHKIQAGILRSGNRTRKFLIDLAEVVNQVQVKDYGQVWQEQLSV</sequence>
<dbReference type="EMBL" id="CP021056">
    <property type="protein sequence ID" value="QXE23810.1"/>
    <property type="molecule type" value="Genomic_DNA"/>
</dbReference>
<evidence type="ECO:0000313" key="2">
    <source>
        <dbReference type="Proteomes" id="UP000683511"/>
    </source>
</evidence>
<evidence type="ECO:0000313" key="1">
    <source>
        <dbReference type="EMBL" id="QXE23810.1"/>
    </source>
</evidence>
<name>A0A975T8F1_9NOST</name>
<accession>A0A975T8F1</accession>
<dbReference type="AlphaFoldDB" id="A0A975T8F1"/>
<gene>
    <name evidence="1" type="ORF">B6N60_02501</name>
</gene>
<reference evidence="1" key="1">
    <citation type="submission" date="2017-04" db="EMBL/GenBank/DDBJ databases">
        <title>Genome deletions in a multicellular cyanobacterial endosymbiont for morphological adaptation in marine diatoms.</title>
        <authorList>
            <person name="Wang Y."/>
            <person name="Gao H."/>
            <person name="Li R."/>
            <person name="Xu X."/>
        </authorList>
    </citation>
    <scope>NUCLEOTIDE SEQUENCE</scope>
    <source>
        <strain evidence="1">FACHB 800</strain>
    </source>
</reference>
<proteinExistence type="predicted"/>
<dbReference type="KEGG" id="rsin:B6N60_02501"/>
<protein>
    <submittedName>
        <fullName evidence="1">Uncharacterized protein</fullName>
    </submittedName>
</protein>
<dbReference type="Proteomes" id="UP000683511">
    <property type="component" value="Chromosome"/>
</dbReference>
<organism evidence="1 2">
    <name type="scientific">Richelia sinica FACHB-800</name>
    <dbReference type="NCBI Taxonomy" id="1357546"/>
    <lineage>
        <taxon>Bacteria</taxon>
        <taxon>Bacillati</taxon>
        <taxon>Cyanobacteriota</taxon>
        <taxon>Cyanophyceae</taxon>
        <taxon>Nostocales</taxon>
        <taxon>Nostocaceae</taxon>
        <taxon>Richelia</taxon>
    </lineage>
</organism>